<feature type="domain" description="Metalloprotease TldD/E C-terminal" evidence="3">
    <location>
        <begin position="234"/>
        <end position="442"/>
    </location>
</feature>
<organism evidence="5 6">
    <name type="scientific">Methylophaga sulfidovorans</name>
    <dbReference type="NCBI Taxonomy" id="45496"/>
    <lineage>
        <taxon>Bacteria</taxon>
        <taxon>Pseudomonadati</taxon>
        <taxon>Pseudomonadota</taxon>
        <taxon>Gammaproteobacteria</taxon>
        <taxon>Thiotrichales</taxon>
        <taxon>Piscirickettsiaceae</taxon>
        <taxon>Methylophaga</taxon>
    </lineage>
</organism>
<dbReference type="Gene3D" id="3.30.2290.10">
    <property type="entry name" value="PmbA/TldD superfamily"/>
    <property type="match status" value="1"/>
</dbReference>
<dbReference type="InterPro" id="IPR047657">
    <property type="entry name" value="PmbA"/>
</dbReference>
<reference evidence="6" key="1">
    <citation type="submission" date="2016-10" db="EMBL/GenBank/DDBJ databases">
        <authorList>
            <person name="Varghese N."/>
            <person name="Submissions S."/>
        </authorList>
    </citation>
    <scope>NUCLEOTIDE SEQUENCE [LARGE SCALE GENOMIC DNA]</scope>
    <source>
        <strain evidence="6">DSM 11578</strain>
    </source>
</reference>
<dbReference type="Proteomes" id="UP000198924">
    <property type="component" value="Unassembled WGS sequence"/>
</dbReference>
<dbReference type="Pfam" id="PF19289">
    <property type="entry name" value="PmbA_TldD_3rd"/>
    <property type="match status" value="1"/>
</dbReference>
<comment type="similarity">
    <text evidence="1">Belongs to the peptidase U62 family.</text>
</comment>
<gene>
    <name evidence="5" type="ORF">SAMN04488079_105113</name>
</gene>
<evidence type="ECO:0000313" key="6">
    <source>
        <dbReference type="Proteomes" id="UP000198924"/>
    </source>
</evidence>
<dbReference type="InterPro" id="IPR002510">
    <property type="entry name" value="Metalloprtase-TldD/E_N"/>
</dbReference>
<proteinExistence type="inferred from homology"/>
<dbReference type="OrthoDB" id="9803618at2"/>
<name>A0A1I3X061_9GAMM</name>
<accession>A0A1I3X061</accession>
<dbReference type="EMBL" id="FOSH01000005">
    <property type="protein sequence ID" value="SFK12171.1"/>
    <property type="molecule type" value="Genomic_DNA"/>
</dbReference>
<dbReference type="SUPFAM" id="SSF111283">
    <property type="entry name" value="Putative modulator of DNA gyrase, PmbA/TldD"/>
    <property type="match status" value="1"/>
</dbReference>
<evidence type="ECO:0000259" key="4">
    <source>
        <dbReference type="Pfam" id="PF19290"/>
    </source>
</evidence>
<dbReference type="InterPro" id="IPR045570">
    <property type="entry name" value="Metalloprtase-TldD/E_cen_dom"/>
</dbReference>
<sequence length="444" mass="47414">MSQMTNTAELERAAELALAEAKKQGASSAEVGISHSEGLSVTVRQREVETLEHNNDTGLGITVYFRHSKASSSTSDLSEAAIAEAVKAACNIAKHTQADDAAGLADANLMATEFPELSLYHPWSIDVDKAIDLATLCEQAGLDSDSRISNSEGATVSSHSGQRVYANSHGFLGATQSSRHSLSATLIAEDRRGMQRDYWYDIKRDANDLASAESIGLKAAERTLSRLGVGEVKTGSYPVIFNAQMAPSLFGQLISAIRGGALYRKASFLLDKKGEQIFPEFIHVHEQPHILKALGSASFDGEGVATQNRDIILDGVLQGYVLDSYAARRLGLQTTGNAGGVHNLTIDSSTDADLAALIKKMDKGIIVTETMGMGVNIVNGDYSQGAAGFWVENGEIQYPVDEFTIASNLQDMFMGIVDVGSDVDIRGNTRCGSVLIEKMMIAAS</sequence>
<keyword evidence="6" id="KW-1185">Reference proteome</keyword>
<dbReference type="GO" id="GO:0008237">
    <property type="term" value="F:metallopeptidase activity"/>
    <property type="evidence" value="ECO:0007669"/>
    <property type="project" value="InterPro"/>
</dbReference>
<dbReference type="InterPro" id="IPR036059">
    <property type="entry name" value="TldD/PmbA_sf"/>
</dbReference>
<evidence type="ECO:0000259" key="3">
    <source>
        <dbReference type="Pfam" id="PF19289"/>
    </source>
</evidence>
<protein>
    <submittedName>
        <fullName evidence="5">PmbA protein</fullName>
    </submittedName>
</protein>
<dbReference type="InterPro" id="IPR035068">
    <property type="entry name" value="TldD/PmbA_N"/>
</dbReference>
<dbReference type="GO" id="GO:0005829">
    <property type="term" value="C:cytosol"/>
    <property type="evidence" value="ECO:0007669"/>
    <property type="project" value="TreeGrafter"/>
</dbReference>
<dbReference type="PANTHER" id="PTHR43421">
    <property type="entry name" value="METALLOPROTEASE PMBA"/>
    <property type="match status" value="1"/>
</dbReference>
<evidence type="ECO:0000313" key="5">
    <source>
        <dbReference type="EMBL" id="SFK12171.1"/>
    </source>
</evidence>
<dbReference type="Pfam" id="PF01523">
    <property type="entry name" value="PmbA_TldD_1st"/>
    <property type="match status" value="1"/>
</dbReference>
<evidence type="ECO:0000256" key="1">
    <source>
        <dbReference type="ARBA" id="ARBA00005836"/>
    </source>
</evidence>
<dbReference type="NCBIfam" id="NF008268">
    <property type="entry name" value="PRK11040.1"/>
    <property type="match status" value="1"/>
</dbReference>
<feature type="domain" description="Metalloprotease TldD/E N-terminal" evidence="2">
    <location>
        <begin position="29"/>
        <end position="93"/>
    </location>
</feature>
<dbReference type="Pfam" id="PF19290">
    <property type="entry name" value="PmbA_TldD_2nd"/>
    <property type="match status" value="1"/>
</dbReference>
<dbReference type="STRING" id="45496.SAMN04488079_105113"/>
<dbReference type="AlphaFoldDB" id="A0A1I3X061"/>
<dbReference type="PANTHER" id="PTHR43421:SF1">
    <property type="entry name" value="METALLOPROTEASE PMBA"/>
    <property type="match status" value="1"/>
</dbReference>
<feature type="domain" description="Metalloprotease TldD/E central" evidence="4">
    <location>
        <begin position="120"/>
        <end position="227"/>
    </location>
</feature>
<dbReference type="RefSeq" id="WP_091712216.1">
    <property type="nucleotide sequence ID" value="NZ_FOSH01000005.1"/>
</dbReference>
<dbReference type="GO" id="GO:0006508">
    <property type="term" value="P:proteolysis"/>
    <property type="evidence" value="ECO:0007669"/>
    <property type="project" value="InterPro"/>
</dbReference>
<dbReference type="InterPro" id="IPR045569">
    <property type="entry name" value="Metalloprtase-TldD/E_C"/>
</dbReference>
<evidence type="ECO:0000259" key="2">
    <source>
        <dbReference type="Pfam" id="PF01523"/>
    </source>
</evidence>